<name>L0DC89_SINAD</name>
<dbReference type="AlphaFoldDB" id="L0DC89"/>
<organism evidence="2 3">
    <name type="scientific">Singulisphaera acidiphila (strain ATCC BAA-1392 / DSM 18658 / VKM B-2454 / MOB10)</name>
    <dbReference type="NCBI Taxonomy" id="886293"/>
    <lineage>
        <taxon>Bacteria</taxon>
        <taxon>Pseudomonadati</taxon>
        <taxon>Planctomycetota</taxon>
        <taxon>Planctomycetia</taxon>
        <taxon>Isosphaerales</taxon>
        <taxon>Isosphaeraceae</taxon>
        <taxon>Singulisphaera</taxon>
    </lineage>
</organism>
<evidence type="ECO:0000313" key="2">
    <source>
        <dbReference type="EMBL" id="AGA26475.1"/>
    </source>
</evidence>
<keyword evidence="1" id="KW-1133">Transmembrane helix</keyword>
<keyword evidence="3" id="KW-1185">Reference proteome</keyword>
<accession>L0DC89</accession>
<dbReference type="HOGENOM" id="CLU_1721123_0_0_0"/>
<dbReference type="KEGG" id="saci:Sinac_2141"/>
<keyword evidence="1" id="KW-0812">Transmembrane</keyword>
<protein>
    <submittedName>
        <fullName evidence="2">Uncharacterized protein</fullName>
    </submittedName>
</protein>
<keyword evidence="1" id="KW-0472">Membrane</keyword>
<evidence type="ECO:0000313" key="3">
    <source>
        <dbReference type="Proteomes" id="UP000010798"/>
    </source>
</evidence>
<dbReference type="EMBL" id="CP003364">
    <property type="protein sequence ID" value="AGA26475.1"/>
    <property type="molecule type" value="Genomic_DNA"/>
</dbReference>
<dbReference type="Proteomes" id="UP000010798">
    <property type="component" value="Chromosome"/>
</dbReference>
<sequence>MPPESRRTKDATPAVTESSCPSPGVPWQIWIAVIFLGLEGIGNLLSIPAQPAAATWLAAKILFITGLILGWRLVFIWFLAEGGLHVLAFSMQAPFIAFLNLVLVLLVVSARRYFFPELGRGSPTAGAKKQTSGTFAPEFKEVDRCALDDCFR</sequence>
<reference evidence="2 3" key="1">
    <citation type="submission" date="2012-02" db="EMBL/GenBank/DDBJ databases">
        <title>Complete sequence of chromosome of Singulisphaera acidiphila DSM 18658.</title>
        <authorList>
            <consortium name="US DOE Joint Genome Institute (JGI-PGF)"/>
            <person name="Lucas S."/>
            <person name="Copeland A."/>
            <person name="Lapidus A."/>
            <person name="Glavina del Rio T."/>
            <person name="Dalin E."/>
            <person name="Tice H."/>
            <person name="Bruce D."/>
            <person name="Goodwin L."/>
            <person name="Pitluck S."/>
            <person name="Peters L."/>
            <person name="Ovchinnikova G."/>
            <person name="Chertkov O."/>
            <person name="Kyrpides N."/>
            <person name="Mavromatis K."/>
            <person name="Ivanova N."/>
            <person name="Brettin T."/>
            <person name="Detter J.C."/>
            <person name="Han C."/>
            <person name="Larimer F."/>
            <person name="Land M."/>
            <person name="Hauser L."/>
            <person name="Markowitz V."/>
            <person name="Cheng J.-F."/>
            <person name="Hugenholtz P."/>
            <person name="Woyke T."/>
            <person name="Wu D."/>
            <person name="Tindall B."/>
            <person name="Pomrenke H."/>
            <person name="Brambilla E."/>
            <person name="Klenk H.-P."/>
            <person name="Eisen J.A."/>
        </authorList>
    </citation>
    <scope>NUCLEOTIDE SEQUENCE [LARGE SCALE GENOMIC DNA]</scope>
    <source>
        <strain evidence="3">ATCC BAA-1392 / DSM 18658 / VKM B-2454 / MOB10</strain>
    </source>
</reference>
<proteinExistence type="predicted"/>
<feature type="transmembrane region" description="Helical" evidence="1">
    <location>
        <begin position="57"/>
        <end position="80"/>
    </location>
</feature>
<feature type="transmembrane region" description="Helical" evidence="1">
    <location>
        <begin position="86"/>
        <end position="108"/>
    </location>
</feature>
<dbReference type="RefSeq" id="WP_015245641.1">
    <property type="nucleotide sequence ID" value="NC_019892.1"/>
</dbReference>
<evidence type="ECO:0000256" key="1">
    <source>
        <dbReference type="SAM" id="Phobius"/>
    </source>
</evidence>
<gene>
    <name evidence="2" type="ordered locus">Sinac_2141</name>
</gene>
<feature type="transmembrane region" description="Helical" evidence="1">
    <location>
        <begin position="27"/>
        <end position="45"/>
    </location>
</feature>